<feature type="compositionally biased region" description="Polar residues" evidence="1">
    <location>
        <begin position="88"/>
        <end position="100"/>
    </location>
</feature>
<dbReference type="AlphaFoldDB" id="A0AAV4MFI8"/>
<dbReference type="EMBL" id="BPLQ01000427">
    <property type="protein sequence ID" value="GIX71173.1"/>
    <property type="molecule type" value="Genomic_DNA"/>
</dbReference>
<dbReference type="Proteomes" id="UP001054837">
    <property type="component" value="Unassembled WGS sequence"/>
</dbReference>
<name>A0AAV4MFI8_9ARAC</name>
<reference evidence="2 3" key="1">
    <citation type="submission" date="2021-06" db="EMBL/GenBank/DDBJ databases">
        <title>Caerostris darwini draft genome.</title>
        <authorList>
            <person name="Kono N."/>
            <person name="Arakawa K."/>
        </authorList>
    </citation>
    <scope>NUCLEOTIDE SEQUENCE [LARGE SCALE GENOMIC DNA]</scope>
</reference>
<feature type="region of interest" description="Disordered" evidence="1">
    <location>
        <begin position="72"/>
        <end position="100"/>
    </location>
</feature>
<proteinExistence type="predicted"/>
<keyword evidence="3" id="KW-1185">Reference proteome</keyword>
<comment type="caution">
    <text evidence="2">The sequence shown here is derived from an EMBL/GenBank/DDBJ whole genome shotgun (WGS) entry which is preliminary data.</text>
</comment>
<organism evidence="2 3">
    <name type="scientific">Caerostris darwini</name>
    <dbReference type="NCBI Taxonomy" id="1538125"/>
    <lineage>
        <taxon>Eukaryota</taxon>
        <taxon>Metazoa</taxon>
        <taxon>Ecdysozoa</taxon>
        <taxon>Arthropoda</taxon>
        <taxon>Chelicerata</taxon>
        <taxon>Arachnida</taxon>
        <taxon>Araneae</taxon>
        <taxon>Araneomorphae</taxon>
        <taxon>Entelegynae</taxon>
        <taxon>Araneoidea</taxon>
        <taxon>Araneidae</taxon>
        <taxon>Caerostris</taxon>
    </lineage>
</organism>
<evidence type="ECO:0000313" key="2">
    <source>
        <dbReference type="EMBL" id="GIX71173.1"/>
    </source>
</evidence>
<sequence>MHKVSCVINSIHKVDCASNTHKVDSARNNMHKVDRANNNMHRVDSARNNIHKVEQVKSSTSSFQAFFYEGRSPAQPKRKNESPLTVVEGNTNTERSISAF</sequence>
<evidence type="ECO:0000256" key="1">
    <source>
        <dbReference type="SAM" id="MobiDB-lite"/>
    </source>
</evidence>
<gene>
    <name evidence="2" type="ORF">CDAR_272871</name>
</gene>
<protein>
    <submittedName>
        <fullName evidence="2">Uncharacterized protein</fullName>
    </submittedName>
</protein>
<accession>A0AAV4MFI8</accession>
<evidence type="ECO:0000313" key="3">
    <source>
        <dbReference type="Proteomes" id="UP001054837"/>
    </source>
</evidence>